<organism evidence="1 2">
    <name type="scientific">Dentiscutata erythropus</name>
    <dbReference type="NCBI Taxonomy" id="1348616"/>
    <lineage>
        <taxon>Eukaryota</taxon>
        <taxon>Fungi</taxon>
        <taxon>Fungi incertae sedis</taxon>
        <taxon>Mucoromycota</taxon>
        <taxon>Glomeromycotina</taxon>
        <taxon>Glomeromycetes</taxon>
        <taxon>Diversisporales</taxon>
        <taxon>Gigasporaceae</taxon>
        <taxon>Dentiscutata</taxon>
    </lineage>
</organism>
<dbReference type="OrthoDB" id="2413930at2759"/>
<accession>A0A9N9EYZ9</accession>
<dbReference type="Proteomes" id="UP000789405">
    <property type="component" value="Unassembled WGS sequence"/>
</dbReference>
<name>A0A9N9EYZ9_9GLOM</name>
<gene>
    <name evidence="1" type="ORF">DERYTH_LOCUS2705</name>
</gene>
<reference evidence="1" key="1">
    <citation type="submission" date="2021-06" db="EMBL/GenBank/DDBJ databases">
        <authorList>
            <person name="Kallberg Y."/>
            <person name="Tangrot J."/>
            <person name="Rosling A."/>
        </authorList>
    </citation>
    <scope>NUCLEOTIDE SEQUENCE</scope>
    <source>
        <strain evidence="1">MA453B</strain>
    </source>
</reference>
<dbReference type="SUPFAM" id="SSF82171">
    <property type="entry name" value="DPP6 N-terminal domain-like"/>
    <property type="match status" value="1"/>
</dbReference>
<dbReference type="EMBL" id="CAJVPY010000887">
    <property type="protein sequence ID" value="CAG8497070.1"/>
    <property type="molecule type" value="Genomic_DNA"/>
</dbReference>
<keyword evidence="2" id="KW-1185">Reference proteome</keyword>
<protein>
    <submittedName>
        <fullName evidence="1">21610_t:CDS:1</fullName>
    </submittedName>
</protein>
<evidence type="ECO:0000313" key="1">
    <source>
        <dbReference type="EMBL" id="CAG8497070.1"/>
    </source>
</evidence>
<dbReference type="AlphaFoldDB" id="A0A9N9EYZ9"/>
<proteinExistence type="predicted"/>
<comment type="caution">
    <text evidence="1">The sequence shown here is derived from an EMBL/GenBank/DDBJ whole genome shotgun (WGS) entry which is preliminary data.</text>
</comment>
<sequence length="678" mass="79704">MSSSSHVGILIEKVPDKNMEILKIACSPNLEHVVALDKNNNISLWSIKKGERMLAVSDNKHASISLNRVVPYNFKIFNLETGKEVLLIFPDWQNEINFLSFIINGNLIMVNTKYYRAYIFTSENNVSWVCKSMIELKYFKTIYITLKGKLILFNDTIYEITMWNIETLSVKTRILIDWDYIPWYIEISDDEELLLVCAHNDEAKEAEEKTRLYSFSTETGINLSMFTTSLVIRRLHLIASQKGERLLYISGDQYNLMDPYYLTNPIDASKLFEKNEDKQIQEPYIIRSDKIIYTINTKLSIKELVPDNSDDWVEFLRKKLNDRNSITAPSEKTIDIITKIIKDGIYNPDKIKFEGKYLKWELELDDEQVRLIVVDYNYHRKNWNDKKKHLDILPSFHPNGKGFILHCEILENDDFVTLEDFVFEKMKIKFLTENWTSGRILPASSYETIIYNLDIKFGNKELFKEFLLRNIDDEFYLTCYGEISMEILISIRDDKWIRRLGHNIMEKFVKDKNHLISKISLLSIIFENFKELSENHPAFIKSLLSLIAFVVPSITVNPKSTSSHLSSYGKYYHLSKISSFDIFSNPCVRLLSYPFQLREHVIFTQKDKWTGFKKPFISKNLNEILLLPEEPSLKEIEYNIEHRIEGIKRIIESKFKDLPTLKDLEDLKESIKELKTNK</sequence>
<evidence type="ECO:0000313" key="2">
    <source>
        <dbReference type="Proteomes" id="UP000789405"/>
    </source>
</evidence>